<reference evidence="1 2" key="1">
    <citation type="submission" date="2024-05" db="EMBL/GenBank/DDBJ databases">
        <title>Genetic variation in Jamaican populations of the coffee berry borer (Hypothenemus hampei).</title>
        <authorList>
            <person name="Errbii M."/>
            <person name="Myrie A."/>
        </authorList>
    </citation>
    <scope>NUCLEOTIDE SEQUENCE [LARGE SCALE GENOMIC DNA]</scope>
    <source>
        <strain evidence="1">JA-Hopewell-2020-01-JO</strain>
        <tissue evidence="1">Whole body</tissue>
    </source>
</reference>
<dbReference type="EMBL" id="JBDJPC010000006">
    <property type="protein sequence ID" value="KAL1498329.1"/>
    <property type="molecule type" value="Genomic_DNA"/>
</dbReference>
<organism evidence="1 2">
    <name type="scientific">Hypothenemus hampei</name>
    <name type="common">Coffee berry borer</name>
    <dbReference type="NCBI Taxonomy" id="57062"/>
    <lineage>
        <taxon>Eukaryota</taxon>
        <taxon>Metazoa</taxon>
        <taxon>Ecdysozoa</taxon>
        <taxon>Arthropoda</taxon>
        <taxon>Hexapoda</taxon>
        <taxon>Insecta</taxon>
        <taxon>Pterygota</taxon>
        <taxon>Neoptera</taxon>
        <taxon>Endopterygota</taxon>
        <taxon>Coleoptera</taxon>
        <taxon>Polyphaga</taxon>
        <taxon>Cucujiformia</taxon>
        <taxon>Curculionidae</taxon>
        <taxon>Scolytinae</taxon>
        <taxon>Hypothenemus</taxon>
    </lineage>
</organism>
<accession>A0ABD1EPA9</accession>
<evidence type="ECO:0000313" key="1">
    <source>
        <dbReference type="EMBL" id="KAL1498329.1"/>
    </source>
</evidence>
<keyword evidence="2" id="KW-1185">Reference proteome</keyword>
<sequence length="263" mass="29291">MECEENAGNCGNVEASASTNSTNTNKKIVFYKSNAIGPYIVFIETQIGSSSNLGNFTHFKIAKEIFKLKLDNSIKYEIKGKNRLFVQFKSADAANEFCKNKILLGKGYNIYIPYNRLFTKRTIKSIPDFLRAEEVQDVIESRFKIESITRLNRKIYDPNSKSASFKSTSTIMLPLFSYFTNSHDECLVAPNGRTTTFFIDEVSKNSSDNTTTNSDPEVNVNDCSSQPSCAAASIIIADSSSPLQLLASMSPEALMALKYSIYT</sequence>
<dbReference type="Proteomes" id="UP001566132">
    <property type="component" value="Unassembled WGS sequence"/>
</dbReference>
<dbReference type="AlphaFoldDB" id="A0ABD1EPA9"/>
<protein>
    <submittedName>
        <fullName evidence="1">Uncharacterized protein</fullName>
    </submittedName>
</protein>
<comment type="caution">
    <text evidence="1">The sequence shown here is derived from an EMBL/GenBank/DDBJ whole genome shotgun (WGS) entry which is preliminary data.</text>
</comment>
<name>A0ABD1EPA9_HYPHA</name>
<gene>
    <name evidence="1" type="ORF">ABEB36_009142</name>
</gene>
<proteinExistence type="predicted"/>
<evidence type="ECO:0000313" key="2">
    <source>
        <dbReference type="Proteomes" id="UP001566132"/>
    </source>
</evidence>